<evidence type="ECO:0000256" key="4">
    <source>
        <dbReference type="ARBA" id="ARBA00023163"/>
    </source>
</evidence>
<protein>
    <submittedName>
        <fullName evidence="5">Uncharacterized protein</fullName>
    </submittedName>
</protein>
<dbReference type="PANTHER" id="PTHR34995">
    <property type="entry name" value="DNA-DIRECTED RNA POLYMERASE SUBUNIT BETA"/>
    <property type="match status" value="1"/>
</dbReference>
<keyword evidence="1" id="KW-0240">DNA-directed RNA polymerase</keyword>
<feature type="non-terminal residue" evidence="5">
    <location>
        <position position="1"/>
    </location>
</feature>
<dbReference type="InterPro" id="IPR050254">
    <property type="entry name" value="RNA_pol_beta''_euk"/>
</dbReference>
<organism evidence="5 6">
    <name type="scientific">Cynara cardunculus var. scolymus</name>
    <name type="common">Globe artichoke</name>
    <name type="synonym">Cynara scolymus</name>
    <dbReference type="NCBI Taxonomy" id="59895"/>
    <lineage>
        <taxon>Eukaryota</taxon>
        <taxon>Viridiplantae</taxon>
        <taxon>Streptophyta</taxon>
        <taxon>Embryophyta</taxon>
        <taxon>Tracheophyta</taxon>
        <taxon>Spermatophyta</taxon>
        <taxon>Magnoliopsida</taxon>
        <taxon>eudicotyledons</taxon>
        <taxon>Gunneridae</taxon>
        <taxon>Pentapetalae</taxon>
        <taxon>asterids</taxon>
        <taxon>campanulids</taxon>
        <taxon>Asterales</taxon>
        <taxon>Asteraceae</taxon>
        <taxon>Carduoideae</taxon>
        <taxon>Cardueae</taxon>
        <taxon>Carduinae</taxon>
        <taxon>Cynara</taxon>
    </lineage>
</organism>
<name>A0A103Y6J8_CYNCS</name>
<proteinExistence type="predicted"/>
<dbReference type="STRING" id="59895.A0A103Y6J8"/>
<dbReference type="GO" id="GO:0000428">
    <property type="term" value="C:DNA-directed RNA polymerase complex"/>
    <property type="evidence" value="ECO:0007669"/>
    <property type="project" value="UniProtKB-KW"/>
</dbReference>
<keyword evidence="4" id="KW-0804">Transcription</keyword>
<dbReference type="Gramene" id="KVI03442">
    <property type="protein sequence ID" value="KVI03442"/>
    <property type="gene ID" value="Ccrd_018251"/>
</dbReference>
<dbReference type="EMBL" id="LEKV01002351">
    <property type="protein sequence ID" value="KVI03442.1"/>
    <property type="molecule type" value="Genomic_DNA"/>
</dbReference>
<reference evidence="5 6" key="1">
    <citation type="journal article" date="2016" name="Sci. Rep.">
        <title>The genome sequence of the outbreeding globe artichoke constructed de novo incorporating a phase-aware low-pass sequencing strategy of F1 progeny.</title>
        <authorList>
            <person name="Scaglione D."/>
            <person name="Reyes-Chin-Wo S."/>
            <person name="Acquadro A."/>
            <person name="Froenicke L."/>
            <person name="Portis E."/>
            <person name="Beitel C."/>
            <person name="Tirone M."/>
            <person name="Mauro R."/>
            <person name="Lo Monaco A."/>
            <person name="Mauromicale G."/>
            <person name="Faccioli P."/>
            <person name="Cattivelli L."/>
            <person name="Rieseberg L."/>
            <person name="Michelmore R."/>
            <person name="Lanteri S."/>
        </authorList>
    </citation>
    <scope>NUCLEOTIDE SEQUENCE [LARGE SCALE GENOMIC DNA]</scope>
    <source>
        <strain evidence="5">2C</strain>
    </source>
</reference>
<dbReference type="SUPFAM" id="SSF64484">
    <property type="entry name" value="beta and beta-prime subunits of DNA dependent RNA-polymerase"/>
    <property type="match status" value="1"/>
</dbReference>
<keyword evidence="3" id="KW-0548">Nucleotidyltransferase</keyword>
<dbReference type="GO" id="GO:0016779">
    <property type="term" value="F:nucleotidyltransferase activity"/>
    <property type="evidence" value="ECO:0007669"/>
    <property type="project" value="UniProtKB-KW"/>
</dbReference>
<evidence type="ECO:0000256" key="1">
    <source>
        <dbReference type="ARBA" id="ARBA00022478"/>
    </source>
</evidence>
<sequence length="62" mass="7107">MTDKIFIQTLIGRNTTNLYSNPFTCRIPSWICQIRYDRSPAHDDLVQLGEVVGIIANLLENQ</sequence>
<evidence type="ECO:0000313" key="5">
    <source>
        <dbReference type="EMBL" id="KVI03442.1"/>
    </source>
</evidence>
<evidence type="ECO:0000256" key="2">
    <source>
        <dbReference type="ARBA" id="ARBA00022679"/>
    </source>
</evidence>
<dbReference type="PANTHER" id="PTHR34995:SF1">
    <property type="entry name" value="DNA-DIRECTED RNA POLYMERASE SUBUNIT BETA"/>
    <property type="match status" value="1"/>
</dbReference>
<gene>
    <name evidence="5" type="ORF">Ccrd_018251</name>
</gene>
<accession>A0A103Y6J8</accession>
<evidence type="ECO:0000313" key="6">
    <source>
        <dbReference type="Proteomes" id="UP000243975"/>
    </source>
</evidence>
<dbReference type="Proteomes" id="UP000243975">
    <property type="component" value="Unassembled WGS sequence"/>
</dbReference>
<evidence type="ECO:0000256" key="3">
    <source>
        <dbReference type="ARBA" id="ARBA00022695"/>
    </source>
</evidence>
<dbReference type="AlphaFoldDB" id="A0A103Y6J8"/>
<comment type="caution">
    <text evidence="5">The sequence shown here is derived from an EMBL/GenBank/DDBJ whole genome shotgun (WGS) entry which is preliminary data.</text>
</comment>
<keyword evidence="6" id="KW-1185">Reference proteome</keyword>
<keyword evidence="2" id="KW-0808">Transferase</keyword>